<evidence type="ECO:0000256" key="3">
    <source>
        <dbReference type="ARBA" id="ARBA00023004"/>
    </source>
</evidence>
<dbReference type="EMBL" id="CP012542">
    <property type="protein sequence ID" value="QCD45055.1"/>
    <property type="molecule type" value="Genomic_DNA"/>
</dbReference>
<accession>A0A6G5QH86</accession>
<dbReference type="GO" id="GO:0051539">
    <property type="term" value="F:4 iron, 4 sulfur cluster binding"/>
    <property type="evidence" value="ECO:0007669"/>
    <property type="project" value="TreeGrafter"/>
</dbReference>
<dbReference type="GO" id="GO:0070025">
    <property type="term" value="F:carbon monoxide binding"/>
    <property type="evidence" value="ECO:0007669"/>
    <property type="project" value="TreeGrafter"/>
</dbReference>
<dbReference type="PANTHER" id="PTHR30149">
    <property type="entry name" value="HYDROGENASE PROTEIN ASSEMBLY PROTEIN HYPD"/>
    <property type="match status" value="1"/>
</dbReference>
<gene>
    <name evidence="4" type="primary">hypD</name>
    <name evidence="4" type="ORF">CMUC_1290</name>
</gene>
<comment type="similarity">
    <text evidence="1">Belongs to the HypD family.</text>
</comment>
<proteinExistence type="inferred from homology"/>
<reference evidence="4 5" key="1">
    <citation type="submission" date="2016-07" db="EMBL/GenBank/DDBJ databases">
        <title>Comparative genomics of the Campylobacter concisus group.</title>
        <authorList>
            <person name="Miller W.G."/>
            <person name="Yee E."/>
            <person name="Chapman M.H."/>
            <person name="Huynh S."/>
            <person name="Bono J.L."/>
            <person name="On S.L.W."/>
            <person name="StLeger J."/>
            <person name="Foster G."/>
            <person name="Parker C.T."/>
        </authorList>
    </citation>
    <scope>NUCLEOTIDE SEQUENCE [LARGE SCALE GENOMIC DNA]</scope>
    <source>
        <strain evidence="4 5">CCUG 21559</strain>
    </source>
</reference>
<evidence type="ECO:0000313" key="5">
    <source>
        <dbReference type="Proteomes" id="UP000503264"/>
    </source>
</evidence>
<dbReference type="Pfam" id="PF01924">
    <property type="entry name" value="HypD"/>
    <property type="match status" value="1"/>
</dbReference>
<dbReference type="Gene3D" id="6.10.20.100">
    <property type="match status" value="1"/>
</dbReference>
<dbReference type="InterPro" id="IPR042244">
    <property type="entry name" value="HypD_2_sf"/>
</dbReference>
<dbReference type="Gene3D" id="3.40.50.11740">
    <property type="entry name" value="HypD, alpha/beta domain 2"/>
    <property type="match status" value="2"/>
</dbReference>
<sequence length="365" mass="40088">MDLINDFRDKRLILALSKRIKSISKESLNIMEICGGHTHSIMKFGLTNLVGEHINFIHGPGCPVCVMPKSRIDEACKLASLDGVIFCTLADMLRVPGSHTSLLKLRAEGSDIRALYSPLDCLKIASQNPDKKVIFFAIGFETTTPMSASLIEKALQMGLKNLYFHINHVTIPAAIRAIMDDKDVKIGAFLAPSHVSVITGSAVYNELANEFKTPIAVSGFEPLDMMASVLNLVEQQNLGSYKVFNEYSRVVSEQGNLKAKELVNRYFELCDFEWRGLGEIKSSGMGLKKEFDFINARVAFDCEVVSKGESKACICGQILRGHAKPYDCKVFAKACTPQTPIGSCMVSGEGACAAYYKYAKEVKCG</sequence>
<evidence type="ECO:0000256" key="2">
    <source>
        <dbReference type="ARBA" id="ARBA00022723"/>
    </source>
</evidence>
<keyword evidence="2" id="KW-0479">Metal-binding</keyword>
<dbReference type="InterPro" id="IPR042243">
    <property type="entry name" value="HypD_1"/>
</dbReference>
<evidence type="ECO:0000313" key="4">
    <source>
        <dbReference type="EMBL" id="QCD45055.1"/>
    </source>
</evidence>
<organism evidence="4 5">
    <name type="scientific">Campylobacter mucosalis CCUG 21559</name>
    <dbReference type="NCBI Taxonomy" id="1032067"/>
    <lineage>
        <taxon>Bacteria</taxon>
        <taxon>Pseudomonadati</taxon>
        <taxon>Campylobacterota</taxon>
        <taxon>Epsilonproteobacteria</taxon>
        <taxon>Campylobacterales</taxon>
        <taxon>Campylobacteraceae</taxon>
        <taxon>Campylobacter</taxon>
    </lineage>
</organism>
<evidence type="ECO:0000256" key="1">
    <source>
        <dbReference type="ARBA" id="ARBA00007888"/>
    </source>
</evidence>
<dbReference type="RefSeq" id="WP_171993922.1">
    <property type="nucleotide sequence ID" value="NZ_CP012542.1"/>
</dbReference>
<keyword evidence="5" id="KW-1185">Reference proteome</keyword>
<name>A0A6G5QH86_9BACT</name>
<dbReference type="Proteomes" id="UP000503264">
    <property type="component" value="Chromosome"/>
</dbReference>
<dbReference type="AlphaFoldDB" id="A0A6G5QH86"/>
<dbReference type="GO" id="GO:0005506">
    <property type="term" value="F:iron ion binding"/>
    <property type="evidence" value="ECO:0007669"/>
    <property type="project" value="TreeGrafter"/>
</dbReference>
<protein>
    <submittedName>
        <fullName evidence="4">Hydrogenase expression/formation protein HypD</fullName>
    </submittedName>
</protein>
<dbReference type="PIRSF" id="PIRSF005622">
    <property type="entry name" value="Hydrgn_mat_hypD"/>
    <property type="match status" value="1"/>
</dbReference>
<dbReference type="PANTHER" id="PTHR30149:SF0">
    <property type="entry name" value="HYDROGENASE MATURATION FACTOR HYPD"/>
    <property type="match status" value="1"/>
</dbReference>
<dbReference type="GO" id="GO:0051604">
    <property type="term" value="P:protein maturation"/>
    <property type="evidence" value="ECO:0007669"/>
    <property type="project" value="TreeGrafter"/>
</dbReference>
<dbReference type="InterPro" id="IPR002780">
    <property type="entry name" value="Hyd_form_HypD"/>
</dbReference>
<dbReference type="NCBIfam" id="TIGR00075">
    <property type="entry name" value="hypD"/>
    <property type="match status" value="1"/>
</dbReference>
<keyword evidence="3" id="KW-0408">Iron</keyword>